<name>A0A4R3M7H5_9BURK</name>
<dbReference type="SUPFAM" id="SSF51161">
    <property type="entry name" value="Trimeric LpxA-like enzymes"/>
    <property type="match status" value="1"/>
</dbReference>
<accession>A0A4R3M7H5</accession>
<dbReference type="AlphaFoldDB" id="A0A4R3M7H5"/>
<dbReference type="PANTHER" id="PTHR13061">
    <property type="entry name" value="DYNACTIN SUBUNIT P25"/>
    <property type="match status" value="1"/>
</dbReference>
<dbReference type="Gene3D" id="2.160.10.10">
    <property type="entry name" value="Hexapeptide repeat proteins"/>
    <property type="match status" value="1"/>
</dbReference>
<dbReference type="CDD" id="cd04645">
    <property type="entry name" value="LbH_gamma_CA_like"/>
    <property type="match status" value="1"/>
</dbReference>
<dbReference type="Pfam" id="PF00132">
    <property type="entry name" value="Hexapep"/>
    <property type="match status" value="1"/>
</dbReference>
<sequence>MAIYQFESLTPHIDPDTFIFESADIIGDVTLAAGVSIWSNVSIRGDNAPIKIGRESNVQENSVLHVDAGCPLTIGDNVSIGHQAMLHGCTVHEGTLIGIQAVVLNNAVIGRNCLIGAGALVPEGRHIPDNSLVVGVGKIVRQLSAEEIQGLYDNAHHYVERGRQYRKALISLPKQP</sequence>
<dbReference type="InterPro" id="IPR047324">
    <property type="entry name" value="LbH_gamma_CA-like"/>
</dbReference>
<dbReference type="GO" id="GO:0016740">
    <property type="term" value="F:transferase activity"/>
    <property type="evidence" value="ECO:0007669"/>
    <property type="project" value="UniProtKB-KW"/>
</dbReference>
<dbReference type="InterPro" id="IPR011004">
    <property type="entry name" value="Trimer_LpxA-like_sf"/>
</dbReference>
<dbReference type="InterPro" id="IPR050484">
    <property type="entry name" value="Transf_Hexapept/Carb_Anhydrase"/>
</dbReference>
<dbReference type="PANTHER" id="PTHR13061:SF29">
    <property type="entry name" value="GAMMA CARBONIC ANHYDRASE-LIKE 1, MITOCHONDRIAL-RELATED"/>
    <property type="match status" value="1"/>
</dbReference>
<proteinExistence type="predicted"/>
<dbReference type="EMBL" id="SMAJ01000005">
    <property type="protein sequence ID" value="TCT08553.1"/>
    <property type="molecule type" value="Genomic_DNA"/>
</dbReference>
<reference evidence="1 2" key="1">
    <citation type="submission" date="2019-03" db="EMBL/GenBank/DDBJ databases">
        <title>Genomic Encyclopedia of Type Strains, Phase IV (KMG-IV): sequencing the most valuable type-strain genomes for metagenomic binning, comparative biology and taxonomic classification.</title>
        <authorList>
            <person name="Goeker M."/>
        </authorList>
    </citation>
    <scope>NUCLEOTIDE SEQUENCE [LARGE SCALE GENOMIC DNA]</scope>
    <source>
        <strain evidence="1 2">DSM 24591</strain>
    </source>
</reference>
<comment type="caution">
    <text evidence="1">The sequence shown here is derived from an EMBL/GenBank/DDBJ whole genome shotgun (WGS) entry which is preliminary data.</text>
</comment>
<keyword evidence="1" id="KW-0808">Transferase</keyword>
<dbReference type="RefSeq" id="WP_132581641.1">
    <property type="nucleotide sequence ID" value="NZ_SMAJ01000005.1"/>
</dbReference>
<evidence type="ECO:0000313" key="2">
    <source>
        <dbReference type="Proteomes" id="UP000295525"/>
    </source>
</evidence>
<gene>
    <name evidence="1" type="ORF">EDC26_105104</name>
</gene>
<keyword evidence="2" id="KW-1185">Reference proteome</keyword>
<evidence type="ECO:0000313" key="1">
    <source>
        <dbReference type="EMBL" id="TCT08553.1"/>
    </source>
</evidence>
<dbReference type="InterPro" id="IPR001451">
    <property type="entry name" value="Hexapep"/>
</dbReference>
<dbReference type="OrthoDB" id="9803036at2"/>
<organism evidence="1 2">
    <name type="scientific">Paralcaligenes ureilyticus</name>
    <dbReference type="NCBI Taxonomy" id="627131"/>
    <lineage>
        <taxon>Bacteria</taxon>
        <taxon>Pseudomonadati</taxon>
        <taxon>Pseudomonadota</taxon>
        <taxon>Betaproteobacteria</taxon>
        <taxon>Burkholderiales</taxon>
        <taxon>Alcaligenaceae</taxon>
        <taxon>Paralcaligenes</taxon>
    </lineage>
</organism>
<protein>
    <submittedName>
        <fullName evidence="1">Carbonic anhydrase/acetyltransferase-like protein (Isoleucine patch superfamily)</fullName>
    </submittedName>
</protein>
<dbReference type="Proteomes" id="UP000295525">
    <property type="component" value="Unassembled WGS sequence"/>
</dbReference>